<evidence type="ECO:0000313" key="2">
    <source>
        <dbReference type="RefSeq" id="XP_016458881.1"/>
    </source>
</evidence>
<evidence type="ECO:0000259" key="1">
    <source>
        <dbReference type="Pfam" id="PF07727"/>
    </source>
</evidence>
<dbReference type="RefSeq" id="XP_016458881.1">
    <property type="nucleotide sequence ID" value="XM_016603395.1"/>
</dbReference>
<dbReference type="PANTHER" id="PTHR11439">
    <property type="entry name" value="GAG-POL-RELATED RETROTRANSPOSON"/>
    <property type="match status" value="1"/>
</dbReference>
<dbReference type="AlphaFoldDB" id="A0A1S3Z369"/>
<gene>
    <name evidence="2" type="primary">LOC107782513</name>
</gene>
<reference evidence="2" key="1">
    <citation type="submission" date="2025-08" db="UniProtKB">
        <authorList>
            <consortium name="RefSeq"/>
        </authorList>
    </citation>
    <scope>IDENTIFICATION</scope>
</reference>
<dbReference type="SUPFAM" id="SSF56672">
    <property type="entry name" value="DNA/RNA polymerases"/>
    <property type="match status" value="1"/>
</dbReference>
<sequence length="285" mass="31863">MAQPPGFVHPQFPTHVCKLSKSLYCLKQAPRAWYNKLHQFLFTVGFTITKTDVSLSIYTHGDIVAYLLVYVDDIVLTGNNISFIDSFVRALGSAFSIRDLGPLHYFLGVQVHRDNTGIWLSQSQYIHGILTRARMLHCKPLSTPMATNVKLYKGDSSSFVDPSLYRQHTKLVAFFISKASNLQLQAFPDSQWAGSIDDRKSTGGYAICFGPKLISSSSKKQRTVARSYTESEYKAFADAAAELTWIQSLMLELGIHLSCAPILWCDNIGSMYLSINPIFTLVPSM</sequence>
<dbReference type="STRING" id="4097.A0A1S3Z369"/>
<feature type="domain" description="Reverse transcriptase Ty1/copia-type" evidence="1">
    <location>
        <begin position="1"/>
        <end position="146"/>
    </location>
</feature>
<protein>
    <submittedName>
        <fullName evidence="2">Uncharacterized mitochondrial protein AtMg00810-like</fullName>
    </submittedName>
</protein>
<dbReference type="OMA" id="NICIAPH"/>
<dbReference type="InterPro" id="IPR013103">
    <property type="entry name" value="RVT_2"/>
</dbReference>
<dbReference type="PaxDb" id="4097-A0A1S3Z369"/>
<dbReference type="PANTHER" id="PTHR11439:SF450">
    <property type="entry name" value="REVERSE TRANSCRIPTASE TY1_COPIA-TYPE DOMAIN-CONTAINING PROTEIN"/>
    <property type="match status" value="1"/>
</dbReference>
<dbReference type="CDD" id="cd09272">
    <property type="entry name" value="RNase_HI_RT_Ty1"/>
    <property type="match status" value="1"/>
</dbReference>
<accession>A0A1S3Z369</accession>
<proteinExistence type="predicted"/>
<dbReference type="KEGG" id="nta:107782513"/>
<organism evidence="2">
    <name type="scientific">Nicotiana tabacum</name>
    <name type="common">Common tobacco</name>
    <dbReference type="NCBI Taxonomy" id="4097"/>
    <lineage>
        <taxon>Eukaryota</taxon>
        <taxon>Viridiplantae</taxon>
        <taxon>Streptophyta</taxon>
        <taxon>Embryophyta</taxon>
        <taxon>Tracheophyta</taxon>
        <taxon>Spermatophyta</taxon>
        <taxon>Magnoliopsida</taxon>
        <taxon>eudicotyledons</taxon>
        <taxon>Gunneridae</taxon>
        <taxon>Pentapetalae</taxon>
        <taxon>asterids</taxon>
        <taxon>lamiids</taxon>
        <taxon>Solanales</taxon>
        <taxon>Solanaceae</taxon>
        <taxon>Nicotianoideae</taxon>
        <taxon>Nicotianeae</taxon>
        <taxon>Nicotiana</taxon>
    </lineage>
</organism>
<dbReference type="Pfam" id="PF07727">
    <property type="entry name" value="RVT_2"/>
    <property type="match status" value="1"/>
</dbReference>
<name>A0A1S3Z369_TOBAC</name>
<dbReference type="InterPro" id="IPR043502">
    <property type="entry name" value="DNA/RNA_pol_sf"/>
</dbReference>
<dbReference type="OrthoDB" id="1931024at2759"/>